<feature type="chain" id="PRO_5016330116" description="Sensor of ECF-type sigma factor" evidence="1">
    <location>
        <begin position="22"/>
        <end position="166"/>
    </location>
</feature>
<evidence type="ECO:0000256" key="1">
    <source>
        <dbReference type="SAM" id="SignalP"/>
    </source>
</evidence>
<protein>
    <recommendedName>
        <fullName evidence="4">Sensor of ECF-type sigma factor</fullName>
    </recommendedName>
</protein>
<evidence type="ECO:0000313" key="3">
    <source>
        <dbReference type="Proteomes" id="UP000249547"/>
    </source>
</evidence>
<gene>
    <name evidence="2" type="ORF">LX64_01715</name>
</gene>
<keyword evidence="3" id="KW-1185">Reference proteome</keyword>
<dbReference type="OrthoDB" id="660497at2"/>
<feature type="signal peptide" evidence="1">
    <location>
        <begin position="1"/>
        <end position="21"/>
    </location>
</feature>
<name>A0A327QRC9_9BACT</name>
<evidence type="ECO:0008006" key="4">
    <source>
        <dbReference type="Google" id="ProtNLM"/>
    </source>
</evidence>
<reference evidence="2 3" key="1">
    <citation type="submission" date="2018-06" db="EMBL/GenBank/DDBJ databases">
        <title>Genomic Encyclopedia of Archaeal and Bacterial Type Strains, Phase II (KMG-II): from individual species to whole genera.</title>
        <authorList>
            <person name="Goeker M."/>
        </authorList>
    </citation>
    <scope>NUCLEOTIDE SEQUENCE [LARGE SCALE GENOMIC DNA]</scope>
    <source>
        <strain evidence="2 3">DSM 23857</strain>
    </source>
</reference>
<keyword evidence="1" id="KW-0732">Signal</keyword>
<sequence length="166" mass="19227">MKKMTLAGLFLLWLLPSALHAQVNNDDLKIVQAVWGKDKKEIITKYMALDDNQSKAFWPVYDAYEKDRQKLAGNRIKILQEYAQNYNDLNDDRITDLAERTINNDVEYDMLHKKYFHKIAKAVGARNAAKFLQLESYIQNEVKSSIQNQLPFIDELSKTQQTASAN</sequence>
<evidence type="ECO:0000313" key="2">
    <source>
        <dbReference type="EMBL" id="RAJ06588.1"/>
    </source>
</evidence>
<dbReference type="Proteomes" id="UP000249547">
    <property type="component" value="Unassembled WGS sequence"/>
</dbReference>
<accession>A0A327QRC9</accession>
<dbReference type="AlphaFoldDB" id="A0A327QRC9"/>
<proteinExistence type="predicted"/>
<organism evidence="2 3">
    <name type="scientific">Chitinophaga skermanii</name>
    <dbReference type="NCBI Taxonomy" id="331697"/>
    <lineage>
        <taxon>Bacteria</taxon>
        <taxon>Pseudomonadati</taxon>
        <taxon>Bacteroidota</taxon>
        <taxon>Chitinophagia</taxon>
        <taxon>Chitinophagales</taxon>
        <taxon>Chitinophagaceae</taxon>
        <taxon>Chitinophaga</taxon>
    </lineage>
</organism>
<dbReference type="RefSeq" id="WP_111597197.1">
    <property type="nucleotide sequence ID" value="NZ_QLLL01000003.1"/>
</dbReference>
<dbReference type="EMBL" id="QLLL01000003">
    <property type="protein sequence ID" value="RAJ06588.1"/>
    <property type="molecule type" value="Genomic_DNA"/>
</dbReference>
<comment type="caution">
    <text evidence="2">The sequence shown here is derived from an EMBL/GenBank/DDBJ whole genome shotgun (WGS) entry which is preliminary data.</text>
</comment>